<dbReference type="Gene3D" id="1.10.1660.10">
    <property type="match status" value="1"/>
</dbReference>
<dbReference type="GO" id="GO:0003677">
    <property type="term" value="F:DNA binding"/>
    <property type="evidence" value="ECO:0007669"/>
    <property type="project" value="InterPro"/>
</dbReference>
<proteinExistence type="predicted"/>
<evidence type="ECO:0000313" key="2">
    <source>
        <dbReference type="EMBL" id="GAI57243.1"/>
    </source>
</evidence>
<accession>X1PN22</accession>
<dbReference type="SUPFAM" id="SSF46955">
    <property type="entry name" value="Putative DNA-binding domain"/>
    <property type="match status" value="1"/>
</dbReference>
<dbReference type="EMBL" id="BARV01039456">
    <property type="protein sequence ID" value="GAI57243.1"/>
    <property type="molecule type" value="Genomic_DNA"/>
</dbReference>
<feature type="domain" description="HTH merR-type" evidence="1">
    <location>
        <begin position="1"/>
        <end position="53"/>
    </location>
</feature>
<name>X1PN22_9ZZZZ</name>
<comment type="caution">
    <text evidence="2">The sequence shown here is derived from an EMBL/GenBank/DDBJ whole genome shotgun (WGS) entry which is preliminary data.</text>
</comment>
<dbReference type="InterPro" id="IPR000551">
    <property type="entry name" value="MerR-type_HTH_dom"/>
</dbReference>
<dbReference type="Pfam" id="PF13411">
    <property type="entry name" value="MerR_1"/>
    <property type="match status" value="1"/>
</dbReference>
<sequence length="63" mass="7186">MTTNQAAKQLGMKVGQLVSWVQRGALPPPSFIDNNGVRYFDQDWLKKAQEIVKSRKPGREDKK</sequence>
<protein>
    <recommendedName>
        <fullName evidence="1">HTH merR-type domain-containing protein</fullName>
    </recommendedName>
</protein>
<dbReference type="GO" id="GO:0006355">
    <property type="term" value="P:regulation of DNA-templated transcription"/>
    <property type="evidence" value="ECO:0007669"/>
    <property type="project" value="InterPro"/>
</dbReference>
<reference evidence="2" key="1">
    <citation type="journal article" date="2014" name="Front. Microbiol.">
        <title>High frequency of phylogenetically diverse reductive dehalogenase-homologous genes in deep subseafloor sedimentary metagenomes.</title>
        <authorList>
            <person name="Kawai M."/>
            <person name="Futagami T."/>
            <person name="Toyoda A."/>
            <person name="Takaki Y."/>
            <person name="Nishi S."/>
            <person name="Hori S."/>
            <person name="Arai W."/>
            <person name="Tsubouchi T."/>
            <person name="Morono Y."/>
            <person name="Uchiyama I."/>
            <person name="Ito T."/>
            <person name="Fujiyama A."/>
            <person name="Inagaki F."/>
            <person name="Takami H."/>
        </authorList>
    </citation>
    <scope>NUCLEOTIDE SEQUENCE</scope>
    <source>
        <strain evidence="2">Expedition CK06-06</strain>
    </source>
</reference>
<gene>
    <name evidence="2" type="ORF">S06H3_60476</name>
</gene>
<evidence type="ECO:0000259" key="1">
    <source>
        <dbReference type="Pfam" id="PF13411"/>
    </source>
</evidence>
<organism evidence="2">
    <name type="scientific">marine sediment metagenome</name>
    <dbReference type="NCBI Taxonomy" id="412755"/>
    <lineage>
        <taxon>unclassified sequences</taxon>
        <taxon>metagenomes</taxon>
        <taxon>ecological metagenomes</taxon>
    </lineage>
</organism>
<dbReference type="InterPro" id="IPR009061">
    <property type="entry name" value="DNA-bd_dom_put_sf"/>
</dbReference>
<dbReference type="AlphaFoldDB" id="X1PN22"/>